<comment type="caution">
    <text evidence="4">The sequence shown here is derived from an EMBL/GenBank/DDBJ whole genome shotgun (WGS) entry which is preliminary data.</text>
</comment>
<accession>A0A9D5K7I8</accession>
<dbReference type="EMBL" id="WJKJ01000022">
    <property type="protein sequence ID" value="MBD3363728.1"/>
    <property type="molecule type" value="Genomic_DNA"/>
</dbReference>
<evidence type="ECO:0000256" key="2">
    <source>
        <dbReference type="PROSITE-ProRule" id="PRU00169"/>
    </source>
</evidence>
<dbReference type="CDD" id="cd00156">
    <property type="entry name" value="REC"/>
    <property type="match status" value="1"/>
</dbReference>
<dbReference type="AlphaFoldDB" id="A0A9D5K7I8"/>
<dbReference type="InterPro" id="IPR011006">
    <property type="entry name" value="CheY-like_superfamily"/>
</dbReference>
<dbReference type="Proteomes" id="UP000630660">
    <property type="component" value="Unassembled WGS sequence"/>
</dbReference>
<sequence length="124" mass="13978">MNPAIKILLVDDEEAFTDVVSALLTAQGFKVEVANDGRSALNQIRSASFDLVITDLNMPLLDGIQLIRQVRAFAKDQRFMVVTGYPSQESYQEAFEMGVLKYISKPFLPDRFINIVKESLNYSQ</sequence>
<reference evidence="4" key="1">
    <citation type="submission" date="2019-11" db="EMBL/GenBank/DDBJ databases">
        <title>Microbial mats filling the niche in hypersaline microbial mats.</title>
        <authorList>
            <person name="Wong H.L."/>
            <person name="Macleod F.I."/>
            <person name="White R.A. III"/>
            <person name="Burns B.P."/>
        </authorList>
    </citation>
    <scope>NUCLEOTIDE SEQUENCE</scope>
    <source>
        <strain evidence="4">Bin_327</strain>
    </source>
</reference>
<dbReference type="PROSITE" id="PS50110">
    <property type="entry name" value="RESPONSE_REGULATORY"/>
    <property type="match status" value="1"/>
</dbReference>
<proteinExistence type="predicted"/>
<keyword evidence="1 2" id="KW-0597">Phosphoprotein</keyword>
<dbReference type="PANTHER" id="PTHR44591:SF3">
    <property type="entry name" value="RESPONSE REGULATORY DOMAIN-CONTAINING PROTEIN"/>
    <property type="match status" value="1"/>
</dbReference>
<name>A0A9D5K7I8_UNCW3</name>
<evidence type="ECO:0000259" key="3">
    <source>
        <dbReference type="PROSITE" id="PS50110"/>
    </source>
</evidence>
<feature type="domain" description="Response regulatory" evidence="3">
    <location>
        <begin position="6"/>
        <end position="120"/>
    </location>
</feature>
<dbReference type="PANTHER" id="PTHR44591">
    <property type="entry name" value="STRESS RESPONSE REGULATOR PROTEIN 1"/>
    <property type="match status" value="1"/>
</dbReference>
<dbReference type="Gene3D" id="3.40.50.2300">
    <property type="match status" value="1"/>
</dbReference>
<evidence type="ECO:0000313" key="5">
    <source>
        <dbReference type="Proteomes" id="UP000630660"/>
    </source>
</evidence>
<evidence type="ECO:0000313" key="4">
    <source>
        <dbReference type="EMBL" id="MBD3363728.1"/>
    </source>
</evidence>
<feature type="modified residue" description="4-aspartylphosphate" evidence="2">
    <location>
        <position position="55"/>
    </location>
</feature>
<dbReference type="Pfam" id="PF00072">
    <property type="entry name" value="Response_reg"/>
    <property type="match status" value="1"/>
</dbReference>
<dbReference type="SMART" id="SM00448">
    <property type="entry name" value="REC"/>
    <property type="match status" value="1"/>
</dbReference>
<evidence type="ECO:0000256" key="1">
    <source>
        <dbReference type="ARBA" id="ARBA00022553"/>
    </source>
</evidence>
<protein>
    <submittedName>
        <fullName evidence="4">Response regulator</fullName>
    </submittedName>
</protein>
<dbReference type="SUPFAM" id="SSF52172">
    <property type="entry name" value="CheY-like"/>
    <property type="match status" value="1"/>
</dbReference>
<gene>
    <name evidence="4" type="ORF">GF359_00780</name>
</gene>
<dbReference type="InterPro" id="IPR001789">
    <property type="entry name" value="Sig_transdc_resp-reg_receiver"/>
</dbReference>
<dbReference type="InterPro" id="IPR050595">
    <property type="entry name" value="Bact_response_regulator"/>
</dbReference>
<dbReference type="GO" id="GO:0000160">
    <property type="term" value="P:phosphorelay signal transduction system"/>
    <property type="evidence" value="ECO:0007669"/>
    <property type="project" value="InterPro"/>
</dbReference>
<organism evidence="4 5">
    <name type="scientific">candidate division WOR-3 bacterium</name>
    <dbReference type="NCBI Taxonomy" id="2052148"/>
    <lineage>
        <taxon>Bacteria</taxon>
        <taxon>Bacteria division WOR-3</taxon>
    </lineage>
</organism>